<name>A0ABU2Q6Y4_9ACTN</name>
<organism evidence="1 2">
    <name type="scientific">Streptomyces edwardsiae</name>
    <dbReference type="NCBI Taxonomy" id="3075527"/>
    <lineage>
        <taxon>Bacteria</taxon>
        <taxon>Bacillati</taxon>
        <taxon>Actinomycetota</taxon>
        <taxon>Actinomycetes</taxon>
        <taxon>Kitasatosporales</taxon>
        <taxon>Streptomycetaceae</taxon>
        <taxon>Streptomyces</taxon>
    </lineage>
</organism>
<comment type="caution">
    <text evidence="1">The sequence shown here is derived from an EMBL/GenBank/DDBJ whole genome shotgun (WGS) entry which is preliminary data.</text>
</comment>
<proteinExistence type="predicted"/>
<protein>
    <submittedName>
        <fullName evidence="1">Uncharacterized protein</fullName>
    </submittedName>
</protein>
<evidence type="ECO:0000313" key="2">
    <source>
        <dbReference type="Proteomes" id="UP001183881"/>
    </source>
</evidence>
<sequence>CGSDGDGQGANGEELEQVVRFHHYFSLSGWVWRKVSARQNNHTGGVTGGLHFANRVFRGLIFLTARKKQARHAALSIVCRVIVD</sequence>
<feature type="non-terminal residue" evidence="1">
    <location>
        <position position="1"/>
    </location>
</feature>
<accession>A0ABU2Q6Y4</accession>
<keyword evidence="2" id="KW-1185">Reference proteome</keyword>
<gene>
    <name evidence="1" type="ORF">RM705_36620</name>
</gene>
<dbReference type="Proteomes" id="UP001183881">
    <property type="component" value="Unassembled WGS sequence"/>
</dbReference>
<evidence type="ECO:0000313" key="1">
    <source>
        <dbReference type="EMBL" id="MDT0400187.1"/>
    </source>
</evidence>
<reference evidence="2" key="1">
    <citation type="submission" date="2023-07" db="EMBL/GenBank/DDBJ databases">
        <title>30 novel species of actinomycetes from the DSMZ collection.</title>
        <authorList>
            <person name="Nouioui I."/>
        </authorList>
    </citation>
    <scope>NUCLEOTIDE SEQUENCE [LARGE SCALE GENOMIC DNA]</scope>
    <source>
        <strain evidence="2">DSM 41636</strain>
    </source>
</reference>
<dbReference type="EMBL" id="JAVRFA010000457">
    <property type="protein sequence ID" value="MDT0400187.1"/>
    <property type="molecule type" value="Genomic_DNA"/>
</dbReference>